<comment type="similarity">
    <text evidence="1">Belongs to the HIBADH-related family.</text>
</comment>
<feature type="active site" evidence="4">
    <location>
        <position position="176"/>
    </location>
</feature>
<dbReference type="GO" id="GO:0051287">
    <property type="term" value="F:NAD binding"/>
    <property type="evidence" value="ECO:0007669"/>
    <property type="project" value="InterPro"/>
</dbReference>
<dbReference type="GO" id="GO:0016491">
    <property type="term" value="F:oxidoreductase activity"/>
    <property type="evidence" value="ECO:0007669"/>
    <property type="project" value="UniProtKB-KW"/>
</dbReference>
<gene>
    <name evidence="7" type="ORF">J8N05_27190</name>
</gene>
<accession>A0A940XXV3</accession>
<dbReference type="Gene3D" id="1.10.1040.10">
    <property type="entry name" value="N-(1-d-carboxylethyl)-l-norvaline Dehydrogenase, domain 2"/>
    <property type="match status" value="1"/>
</dbReference>
<proteinExistence type="inferred from homology"/>
<evidence type="ECO:0000256" key="1">
    <source>
        <dbReference type="ARBA" id="ARBA00009080"/>
    </source>
</evidence>
<sequence length="295" mass="30578">MTGALPTVAVVGIGRISRPMVVRLRRAGHAVVVTNRTRERALDVADETGARVAGCPREAAESADIVIVSLADDTAVREVYHGPDGLLAGLSPGVTVLETSTIAPSTVTSLVPRVLERGAVLLDTPVSGSVELAARGELTVLAGGSRTALDQVRPVIDVLATRVLHFGDSGRGSVMKLVVNSLLLSLGTALAESLVLAERAGIDREAAYDAFTRSAAAAPFVLYNKDNFVTPRDAPIHMTLALVAKDLTLVNALASSVGAPMAQLEASRALIDRALAAGLGEHDGSVLAEFLRGSR</sequence>
<keyword evidence="2" id="KW-0560">Oxidoreductase</keyword>
<dbReference type="InterPro" id="IPR015815">
    <property type="entry name" value="HIBADH-related"/>
</dbReference>
<dbReference type="InterPro" id="IPR029154">
    <property type="entry name" value="HIBADH-like_NADP-bd"/>
</dbReference>
<reference evidence="7 8" key="1">
    <citation type="submission" date="2021-04" db="EMBL/GenBank/DDBJ databases">
        <authorList>
            <person name="Tang X."/>
            <person name="Zhou X."/>
            <person name="Chen X."/>
            <person name="Cernava T."/>
            <person name="Zhang C."/>
        </authorList>
    </citation>
    <scope>NUCLEOTIDE SEQUENCE [LARGE SCALE GENOMIC DNA]</scope>
    <source>
        <strain evidence="7 8">BH-SS-21</strain>
    </source>
</reference>
<evidence type="ECO:0000313" key="8">
    <source>
        <dbReference type="Proteomes" id="UP000677413"/>
    </source>
</evidence>
<evidence type="ECO:0000256" key="4">
    <source>
        <dbReference type="PIRSR" id="PIRSR000103-1"/>
    </source>
</evidence>
<dbReference type="Gene3D" id="3.40.50.720">
    <property type="entry name" value="NAD(P)-binding Rossmann-like Domain"/>
    <property type="match status" value="1"/>
</dbReference>
<dbReference type="Pfam" id="PF14833">
    <property type="entry name" value="NAD_binding_11"/>
    <property type="match status" value="1"/>
</dbReference>
<dbReference type="PANTHER" id="PTHR43580:SF2">
    <property type="entry name" value="CYTOKINE-LIKE NUCLEAR FACTOR N-PAC"/>
    <property type="match status" value="1"/>
</dbReference>
<evidence type="ECO:0000259" key="5">
    <source>
        <dbReference type="Pfam" id="PF03446"/>
    </source>
</evidence>
<keyword evidence="8" id="KW-1185">Reference proteome</keyword>
<feature type="domain" description="6-phosphogluconate dehydrogenase NADP-binding" evidence="5">
    <location>
        <begin position="7"/>
        <end position="167"/>
    </location>
</feature>
<name>A0A940XXV3_9ACTN</name>
<dbReference type="InterPro" id="IPR036291">
    <property type="entry name" value="NAD(P)-bd_dom_sf"/>
</dbReference>
<dbReference type="Pfam" id="PF03446">
    <property type="entry name" value="NAD_binding_2"/>
    <property type="match status" value="1"/>
</dbReference>
<evidence type="ECO:0000256" key="3">
    <source>
        <dbReference type="ARBA" id="ARBA00023027"/>
    </source>
</evidence>
<dbReference type="EMBL" id="JAGPYQ010000001">
    <property type="protein sequence ID" value="MBQ0851855.1"/>
    <property type="molecule type" value="Genomic_DNA"/>
</dbReference>
<dbReference type="Proteomes" id="UP000677413">
    <property type="component" value="Unassembled WGS sequence"/>
</dbReference>
<dbReference type="InterPro" id="IPR051265">
    <property type="entry name" value="HIBADH-related_NP60_sf"/>
</dbReference>
<dbReference type="RefSeq" id="WP_210887112.1">
    <property type="nucleotide sequence ID" value="NZ_JAGPYQ010000001.1"/>
</dbReference>
<evidence type="ECO:0000259" key="6">
    <source>
        <dbReference type="Pfam" id="PF14833"/>
    </source>
</evidence>
<dbReference type="InterPro" id="IPR008927">
    <property type="entry name" value="6-PGluconate_DH-like_C_sf"/>
</dbReference>
<dbReference type="SUPFAM" id="SSF51735">
    <property type="entry name" value="NAD(P)-binding Rossmann-fold domains"/>
    <property type="match status" value="1"/>
</dbReference>
<dbReference type="PIRSF" id="PIRSF000103">
    <property type="entry name" value="HIBADH"/>
    <property type="match status" value="1"/>
</dbReference>
<evidence type="ECO:0000256" key="2">
    <source>
        <dbReference type="ARBA" id="ARBA00023002"/>
    </source>
</evidence>
<dbReference type="AlphaFoldDB" id="A0A940XXV3"/>
<keyword evidence="3" id="KW-0520">NAD</keyword>
<dbReference type="InterPro" id="IPR006115">
    <property type="entry name" value="6PGDH_NADP-bd"/>
</dbReference>
<dbReference type="SUPFAM" id="SSF48179">
    <property type="entry name" value="6-phosphogluconate dehydrogenase C-terminal domain-like"/>
    <property type="match status" value="1"/>
</dbReference>
<dbReference type="GO" id="GO:0050661">
    <property type="term" value="F:NADP binding"/>
    <property type="evidence" value="ECO:0007669"/>
    <property type="project" value="InterPro"/>
</dbReference>
<feature type="domain" description="3-hydroxyisobutyrate dehydrogenase-like NAD-binding" evidence="6">
    <location>
        <begin position="170"/>
        <end position="289"/>
    </location>
</feature>
<organism evidence="7 8">
    <name type="scientific">Streptomyces liliiviolaceus</name>
    <dbReference type="NCBI Taxonomy" id="2823109"/>
    <lineage>
        <taxon>Bacteria</taxon>
        <taxon>Bacillati</taxon>
        <taxon>Actinomycetota</taxon>
        <taxon>Actinomycetes</taxon>
        <taxon>Kitasatosporales</taxon>
        <taxon>Streptomycetaceae</taxon>
        <taxon>Streptomyces</taxon>
    </lineage>
</organism>
<evidence type="ECO:0000313" key="7">
    <source>
        <dbReference type="EMBL" id="MBQ0851855.1"/>
    </source>
</evidence>
<comment type="caution">
    <text evidence="7">The sequence shown here is derived from an EMBL/GenBank/DDBJ whole genome shotgun (WGS) entry which is preliminary data.</text>
</comment>
<protein>
    <submittedName>
        <fullName evidence="7">NAD(P)-dependent oxidoreductase</fullName>
    </submittedName>
</protein>
<dbReference type="InterPro" id="IPR013328">
    <property type="entry name" value="6PGD_dom2"/>
</dbReference>
<dbReference type="PANTHER" id="PTHR43580">
    <property type="entry name" value="OXIDOREDUCTASE GLYR1-RELATED"/>
    <property type="match status" value="1"/>
</dbReference>